<name>A0A6P8AXS6_PYRGI</name>
<reference evidence="1 2" key="1">
    <citation type="journal article" date="2019" name="Mol. Biol. Evol.">
        <title>Blast fungal genomes show frequent chromosomal changes, gene gains and losses, and effector gene turnover.</title>
        <authorList>
            <person name="Gomez Luciano L.B."/>
            <person name="Jason Tsai I."/>
            <person name="Chuma I."/>
            <person name="Tosa Y."/>
            <person name="Chen Y.H."/>
            <person name="Li J.Y."/>
            <person name="Li M.Y."/>
            <person name="Jade Lu M.Y."/>
            <person name="Nakayashiki H."/>
            <person name="Li W.H."/>
        </authorList>
    </citation>
    <scope>NUCLEOTIDE SEQUENCE [LARGE SCALE GENOMIC DNA]</scope>
    <source>
        <strain evidence="1 2">NI907</strain>
    </source>
</reference>
<dbReference type="GeneID" id="41965780"/>
<evidence type="ECO:0000313" key="1">
    <source>
        <dbReference type="Proteomes" id="UP000515153"/>
    </source>
</evidence>
<sequence>MTDVAAKLFLAYKTEPDNLRIILGFGRDPLEPELKNSHFSGQSHPSEDNFLNFVEKSLKGGWSTRKVGFYHTGRAVLIANSNRETEYLTVINRLFEPKDSRRAAAAVSHIETNPWALHIALISCYAGNWGEYFDGLESDFQRITDKVMGTEALLADGETIARIQRSRICYDKSTFGGAECAVNATIARG</sequence>
<proteinExistence type="predicted"/>
<dbReference type="RefSeq" id="XP_030979664.1">
    <property type="nucleotide sequence ID" value="XM_031130875.1"/>
</dbReference>
<protein>
    <submittedName>
        <fullName evidence="2">Uncharacterized protein</fullName>
    </submittedName>
</protein>
<dbReference type="Proteomes" id="UP000515153">
    <property type="component" value="Chromosome VII"/>
</dbReference>
<dbReference type="AlphaFoldDB" id="A0A6P8AXS6"/>
<accession>A0A6P8AXS6</accession>
<keyword evidence="1" id="KW-1185">Reference proteome</keyword>
<reference evidence="2" key="2">
    <citation type="submission" date="2019-10" db="EMBL/GenBank/DDBJ databases">
        <authorList>
            <consortium name="NCBI Genome Project"/>
        </authorList>
    </citation>
    <scope>NUCLEOTIDE SEQUENCE</scope>
    <source>
        <strain evidence="2">NI907</strain>
    </source>
</reference>
<organism evidence="1 2">
    <name type="scientific">Pyricularia grisea</name>
    <name type="common">Crabgrass-specific blast fungus</name>
    <name type="synonym">Magnaporthe grisea</name>
    <dbReference type="NCBI Taxonomy" id="148305"/>
    <lineage>
        <taxon>Eukaryota</taxon>
        <taxon>Fungi</taxon>
        <taxon>Dikarya</taxon>
        <taxon>Ascomycota</taxon>
        <taxon>Pezizomycotina</taxon>
        <taxon>Sordariomycetes</taxon>
        <taxon>Sordariomycetidae</taxon>
        <taxon>Magnaporthales</taxon>
        <taxon>Pyriculariaceae</taxon>
        <taxon>Pyricularia</taxon>
    </lineage>
</organism>
<reference evidence="2" key="3">
    <citation type="submission" date="2025-08" db="UniProtKB">
        <authorList>
            <consortium name="RefSeq"/>
        </authorList>
    </citation>
    <scope>IDENTIFICATION</scope>
    <source>
        <strain evidence="2">NI907</strain>
    </source>
</reference>
<gene>
    <name evidence="2" type="ORF">PgNI_10901</name>
</gene>
<evidence type="ECO:0000313" key="2">
    <source>
        <dbReference type="RefSeq" id="XP_030979664.1"/>
    </source>
</evidence>
<dbReference type="KEGG" id="pgri:PgNI_10901"/>